<organism evidence="4 5">
    <name type="scientific">Methylocystis iwaonis</name>
    <dbReference type="NCBI Taxonomy" id="2885079"/>
    <lineage>
        <taxon>Bacteria</taxon>
        <taxon>Pseudomonadati</taxon>
        <taxon>Pseudomonadota</taxon>
        <taxon>Alphaproteobacteria</taxon>
        <taxon>Hyphomicrobiales</taxon>
        <taxon>Methylocystaceae</taxon>
        <taxon>Methylocystis</taxon>
    </lineage>
</organism>
<dbReference type="Gene3D" id="3.40.50.1820">
    <property type="entry name" value="alpha/beta hydrolase"/>
    <property type="match status" value="1"/>
</dbReference>
<dbReference type="InterPro" id="IPR050300">
    <property type="entry name" value="GDXG_lipolytic_enzyme"/>
</dbReference>
<evidence type="ECO:0000256" key="1">
    <source>
        <dbReference type="ARBA" id="ARBA00022801"/>
    </source>
</evidence>
<dbReference type="EMBL" id="AP027142">
    <property type="protein sequence ID" value="BDV35033.1"/>
    <property type="molecule type" value="Genomic_DNA"/>
</dbReference>
<evidence type="ECO:0000259" key="3">
    <source>
        <dbReference type="Pfam" id="PF20434"/>
    </source>
</evidence>
<keyword evidence="5" id="KW-1185">Reference proteome</keyword>
<sequence>MPAQALLRSTKFLGEAVRETPRLAVDLAARLQDHRRIADMPYGEGPRRRLDVYLPASLAAPRAIILYLYGGSWSSGAKEIYRFLGASLAARGYLAVVPDYSIYPAARFPAFVEDAAEALCWIHNHAARFGADRRRLFVMGHSAGAHIASMLAFEKRWLAAVGLDSRADLAGVIGLAGPYHFEIDTDLLRGVFGPPENKGRTQPMAHVTRDAPPLLLATGEVDKTVLPRNTHDLAAAVRAAGGEVETRFYPRLGHREIIGAFSPIFSFLAPVAADVTAFISTKTARAANTGRSGGSERGPHEPVI</sequence>
<evidence type="ECO:0000313" key="5">
    <source>
        <dbReference type="Proteomes" id="UP001317629"/>
    </source>
</evidence>
<evidence type="ECO:0000256" key="2">
    <source>
        <dbReference type="SAM" id="MobiDB-lite"/>
    </source>
</evidence>
<dbReference type="SUPFAM" id="SSF53474">
    <property type="entry name" value="alpha/beta-Hydrolases"/>
    <property type="match status" value="1"/>
</dbReference>
<name>A0ABM8EAL5_9HYPH</name>
<proteinExistence type="predicted"/>
<feature type="domain" description="BD-FAE-like" evidence="3">
    <location>
        <begin position="50"/>
        <end position="235"/>
    </location>
</feature>
<gene>
    <name evidence="4" type="ORF">SS37A_25620</name>
</gene>
<dbReference type="Pfam" id="PF20434">
    <property type="entry name" value="BD-FAE"/>
    <property type="match status" value="1"/>
</dbReference>
<dbReference type="Proteomes" id="UP001317629">
    <property type="component" value="Chromosome"/>
</dbReference>
<dbReference type="PANTHER" id="PTHR48081">
    <property type="entry name" value="AB HYDROLASE SUPERFAMILY PROTEIN C4A8.06C"/>
    <property type="match status" value="1"/>
</dbReference>
<dbReference type="InterPro" id="IPR049492">
    <property type="entry name" value="BD-FAE-like_dom"/>
</dbReference>
<dbReference type="InterPro" id="IPR029058">
    <property type="entry name" value="AB_hydrolase_fold"/>
</dbReference>
<dbReference type="PANTHER" id="PTHR48081:SF9">
    <property type="entry name" value="CARBOXYLESTERASE"/>
    <property type="match status" value="1"/>
</dbReference>
<evidence type="ECO:0000313" key="4">
    <source>
        <dbReference type="EMBL" id="BDV35033.1"/>
    </source>
</evidence>
<protein>
    <recommendedName>
        <fullName evidence="3">BD-FAE-like domain-containing protein</fullName>
    </recommendedName>
</protein>
<accession>A0ABM8EAL5</accession>
<dbReference type="RefSeq" id="WP_281928356.1">
    <property type="nucleotide sequence ID" value="NZ_AP027142.1"/>
</dbReference>
<keyword evidence="1" id="KW-0378">Hydrolase</keyword>
<reference evidence="4 5" key="1">
    <citation type="journal article" date="2023" name="Int. J. Syst. Evol. Microbiol.">
        <title>Methylocystis iwaonis sp. nov., a type II methane-oxidizing bacterium from surface soil of a rice paddy field in Japan, and emended description of the genus Methylocystis (ex Whittenbury et al. 1970) Bowman et al. 1993.</title>
        <authorList>
            <person name="Kaise H."/>
            <person name="Sawadogo J.B."/>
            <person name="Alam M.S."/>
            <person name="Ueno C."/>
            <person name="Dianou D."/>
            <person name="Shinjo R."/>
            <person name="Asakawa S."/>
        </authorList>
    </citation>
    <scope>NUCLEOTIDE SEQUENCE [LARGE SCALE GENOMIC DNA]</scope>
    <source>
        <strain evidence="4 5">SS37A-Re</strain>
    </source>
</reference>
<feature type="region of interest" description="Disordered" evidence="2">
    <location>
        <begin position="285"/>
        <end position="304"/>
    </location>
</feature>